<comment type="similarity">
    <text evidence="2">Belongs to the cystatin family.</text>
</comment>
<dbReference type="Proteomes" id="UP001431209">
    <property type="component" value="Unassembled WGS sequence"/>
</dbReference>
<keyword evidence="4" id="KW-0646">Protease inhibitor</keyword>
<evidence type="ECO:0000256" key="2">
    <source>
        <dbReference type="ARBA" id="ARBA00009403"/>
    </source>
</evidence>
<keyword evidence="5" id="KW-0789">Thiol protease inhibitor</keyword>
<dbReference type="AlphaFoldDB" id="A0AAW2Z3U4"/>
<evidence type="ECO:0000256" key="6">
    <source>
        <dbReference type="SAM" id="SignalP"/>
    </source>
</evidence>
<evidence type="ECO:0000259" key="7">
    <source>
        <dbReference type="SMART" id="SM00043"/>
    </source>
</evidence>
<keyword evidence="6" id="KW-0732">Signal</keyword>
<accession>A0AAW2Z3U4</accession>
<keyword evidence="9" id="KW-1185">Reference proteome</keyword>
<dbReference type="EMBL" id="JAOPGA020001024">
    <property type="protein sequence ID" value="KAL0484130.1"/>
    <property type="molecule type" value="Genomic_DNA"/>
</dbReference>
<dbReference type="PROSITE" id="PS00287">
    <property type="entry name" value="CYSTATIN"/>
    <property type="match status" value="1"/>
</dbReference>
<dbReference type="CDD" id="cd00042">
    <property type="entry name" value="CY"/>
    <property type="match status" value="1"/>
</dbReference>
<evidence type="ECO:0000313" key="9">
    <source>
        <dbReference type="Proteomes" id="UP001431209"/>
    </source>
</evidence>
<dbReference type="GO" id="GO:0004869">
    <property type="term" value="F:cysteine-type endopeptidase inhibitor activity"/>
    <property type="evidence" value="ECO:0007669"/>
    <property type="project" value="UniProtKB-KW"/>
</dbReference>
<dbReference type="PANTHER" id="PTHR11414:SF21">
    <property type="entry name" value="CYSTATIN 14A, TANDEM DUPLICATE 1-RELATED"/>
    <property type="match status" value="1"/>
</dbReference>
<evidence type="ECO:0000256" key="5">
    <source>
        <dbReference type="ARBA" id="ARBA00022704"/>
    </source>
</evidence>
<evidence type="ECO:0000256" key="3">
    <source>
        <dbReference type="ARBA" id="ARBA00022490"/>
    </source>
</evidence>
<dbReference type="InterPro" id="IPR001713">
    <property type="entry name" value="Prot_inh_stefin"/>
</dbReference>
<dbReference type="InterPro" id="IPR018073">
    <property type="entry name" value="Prot_inh_cystat_CS"/>
</dbReference>
<proteinExistence type="inferred from homology"/>
<evidence type="ECO:0000256" key="1">
    <source>
        <dbReference type="ARBA" id="ARBA00004496"/>
    </source>
</evidence>
<dbReference type="SMART" id="SM00043">
    <property type="entry name" value="CY"/>
    <property type="match status" value="1"/>
</dbReference>
<feature type="signal peptide" evidence="6">
    <location>
        <begin position="1"/>
        <end position="18"/>
    </location>
</feature>
<dbReference type="PANTHER" id="PTHR11414">
    <property type="entry name" value="CYSTATIN FAMILY MEMBER"/>
    <property type="match status" value="1"/>
</dbReference>
<dbReference type="PRINTS" id="PR00295">
    <property type="entry name" value="STEFINA"/>
</dbReference>
<gene>
    <name evidence="8" type="ORF">AKO1_004912</name>
</gene>
<comment type="subcellular location">
    <subcellularLocation>
        <location evidence="1">Cytoplasm</location>
    </subcellularLocation>
</comment>
<dbReference type="FunFam" id="3.10.450.10:FF:000001">
    <property type="entry name" value="Cystatin-A"/>
    <property type="match status" value="1"/>
</dbReference>
<feature type="chain" id="PRO_5043430647" evidence="6">
    <location>
        <begin position="19"/>
        <end position="115"/>
    </location>
</feature>
<dbReference type="InterPro" id="IPR000010">
    <property type="entry name" value="Cystatin_dom"/>
</dbReference>
<keyword evidence="3" id="KW-0963">Cytoplasm</keyword>
<dbReference type="Pfam" id="PF00031">
    <property type="entry name" value="Cystatin"/>
    <property type="match status" value="1"/>
</dbReference>
<dbReference type="InterPro" id="IPR046350">
    <property type="entry name" value="Cystatin_sf"/>
</dbReference>
<comment type="caution">
    <text evidence="8">The sequence shown here is derived from an EMBL/GenBank/DDBJ whole genome shotgun (WGS) entry which is preliminary data.</text>
</comment>
<protein>
    <submittedName>
        <fullName evidence="8">Cystatin-A</fullName>
    </submittedName>
</protein>
<reference evidence="8 9" key="1">
    <citation type="submission" date="2024-03" db="EMBL/GenBank/DDBJ databases">
        <title>The Acrasis kona genome and developmental transcriptomes reveal deep origins of eukaryotic multicellular pathways.</title>
        <authorList>
            <person name="Sheikh S."/>
            <person name="Fu C.-J."/>
            <person name="Brown M.W."/>
            <person name="Baldauf S.L."/>
        </authorList>
    </citation>
    <scope>NUCLEOTIDE SEQUENCE [LARGE SCALE GENOMIC DNA]</scope>
    <source>
        <strain evidence="8 9">ATCC MYA-3509</strain>
    </source>
</reference>
<evidence type="ECO:0000313" key="8">
    <source>
        <dbReference type="EMBL" id="KAL0484130.1"/>
    </source>
</evidence>
<evidence type="ECO:0000256" key="4">
    <source>
        <dbReference type="ARBA" id="ARBA00022690"/>
    </source>
</evidence>
<dbReference type="GO" id="GO:0005829">
    <property type="term" value="C:cytosol"/>
    <property type="evidence" value="ECO:0007669"/>
    <property type="project" value="TreeGrafter"/>
</dbReference>
<feature type="domain" description="Cystatin" evidence="7">
    <location>
        <begin position="21"/>
        <end position="115"/>
    </location>
</feature>
<name>A0AAW2Z3U4_9EUKA</name>
<sequence length="115" mass="12270">MKLILLVALIAILCLTAGSPILVGGTTEAKPANKKVQVIADSVKGEVEALTNDVYDVYEAVSYATQVVAGVNYFIKVKVGKDEAVHLKVYQGFTGGNTLSSVEVDKSLDDDITYF</sequence>
<organism evidence="8 9">
    <name type="scientific">Acrasis kona</name>
    <dbReference type="NCBI Taxonomy" id="1008807"/>
    <lineage>
        <taxon>Eukaryota</taxon>
        <taxon>Discoba</taxon>
        <taxon>Heterolobosea</taxon>
        <taxon>Tetramitia</taxon>
        <taxon>Eutetramitia</taxon>
        <taxon>Acrasidae</taxon>
        <taxon>Acrasis</taxon>
    </lineage>
</organism>
<dbReference type="SUPFAM" id="SSF54403">
    <property type="entry name" value="Cystatin/monellin"/>
    <property type="match status" value="1"/>
</dbReference>
<dbReference type="Gene3D" id="3.10.450.10">
    <property type="match status" value="1"/>
</dbReference>